<dbReference type="STRING" id="88036.D8SWZ6"/>
<dbReference type="SMART" id="SM00257">
    <property type="entry name" value="LysM"/>
    <property type="match status" value="2"/>
</dbReference>
<dbReference type="OrthoDB" id="2107166at2759"/>
<dbReference type="PANTHER" id="PTHR33734:SF22">
    <property type="entry name" value="MEMBRANE-BOUND LYTIC MUREIN TRANSGLYCOSYLASE D"/>
    <property type="match status" value="1"/>
</dbReference>
<dbReference type="Gene3D" id="3.10.350.10">
    <property type="entry name" value="LysM domain"/>
    <property type="match status" value="2"/>
</dbReference>
<evidence type="ECO:0000313" key="3">
    <source>
        <dbReference type="Proteomes" id="UP000001514"/>
    </source>
</evidence>
<dbReference type="HOGENOM" id="CLU_1879011_0_0_1"/>
<dbReference type="PROSITE" id="PS51782">
    <property type="entry name" value="LYSM"/>
    <property type="match status" value="2"/>
</dbReference>
<dbReference type="OMA" id="LWIPKIY"/>
<organism evidence="3">
    <name type="scientific">Selaginella moellendorffii</name>
    <name type="common">Spikemoss</name>
    <dbReference type="NCBI Taxonomy" id="88036"/>
    <lineage>
        <taxon>Eukaryota</taxon>
        <taxon>Viridiplantae</taxon>
        <taxon>Streptophyta</taxon>
        <taxon>Embryophyta</taxon>
        <taxon>Tracheophyta</taxon>
        <taxon>Lycopodiopsida</taxon>
        <taxon>Selaginellales</taxon>
        <taxon>Selaginellaceae</taxon>
        <taxon>Selaginella</taxon>
    </lineage>
</organism>
<dbReference type="InterPro" id="IPR018392">
    <property type="entry name" value="LysM"/>
</dbReference>
<dbReference type="Proteomes" id="UP000001514">
    <property type="component" value="Unassembled WGS sequence"/>
</dbReference>
<dbReference type="Gramene" id="EFJ11176">
    <property type="protein sequence ID" value="EFJ11176"/>
    <property type="gene ID" value="SELMODRAFT_426628"/>
</dbReference>
<feature type="domain" description="LysM" evidence="1">
    <location>
        <begin position="37"/>
        <end position="81"/>
    </location>
</feature>
<dbReference type="Pfam" id="PF01476">
    <property type="entry name" value="LysM"/>
    <property type="match status" value="2"/>
</dbReference>
<evidence type="ECO:0000313" key="2">
    <source>
        <dbReference type="EMBL" id="EFJ11176.1"/>
    </source>
</evidence>
<protein>
    <recommendedName>
        <fullName evidence="1">LysM domain-containing protein</fullName>
    </recommendedName>
</protein>
<dbReference type="InParanoid" id="D8SWZ6"/>
<dbReference type="eggNOG" id="ENOG502R1X5">
    <property type="taxonomic scope" value="Eukaryota"/>
</dbReference>
<dbReference type="SUPFAM" id="SSF54106">
    <property type="entry name" value="LysM domain"/>
    <property type="match status" value="2"/>
</dbReference>
<sequence>MAAAQGDRPNPWRFIRWRRANDEQVMSKQGDKKKGDFGYKVIPGETLHDIAAKFKTRVEILMEANDILNPQNIAAGEHLWIPKTYEIVTGDTLYSLSRKFGTKVSAIQAANGIDDPELIYIGDVIIVPDEEENENE</sequence>
<dbReference type="InterPro" id="IPR036779">
    <property type="entry name" value="LysM_dom_sf"/>
</dbReference>
<dbReference type="AlphaFoldDB" id="D8SWZ6"/>
<name>D8SWZ6_SELML</name>
<dbReference type="CDD" id="cd00118">
    <property type="entry name" value="LysM"/>
    <property type="match status" value="2"/>
</dbReference>
<accession>D8SWZ6</accession>
<reference evidence="2 3" key="1">
    <citation type="journal article" date="2011" name="Science">
        <title>The Selaginella genome identifies genetic changes associated with the evolution of vascular plants.</title>
        <authorList>
            <person name="Banks J.A."/>
            <person name="Nishiyama T."/>
            <person name="Hasebe M."/>
            <person name="Bowman J.L."/>
            <person name="Gribskov M."/>
            <person name="dePamphilis C."/>
            <person name="Albert V.A."/>
            <person name="Aono N."/>
            <person name="Aoyama T."/>
            <person name="Ambrose B.A."/>
            <person name="Ashton N.W."/>
            <person name="Axtell M.J."/>
            <person name="Barker E."/>
            <person name="Barker M.S."/>
            <person name="Bennetzen J.L."/>
            <person name="Bonawitz N.D."/>
            <person name="Chapple C."/>
            <person name="Cheng C."/>
            <person name="Correa L.G."/>
            <person name="Dacre M."/>
            <person name="DeBarry J."/>
            <person name="Dreyer I."/>
            <person name="Elias M."/>
            <person name="Engstrom E.M."/>
            <person name="Estelle M."/>
            <person name="Feng L."/>
            <person name="Finet C."/>
            <person name="Floyd S.K."/>
            <person name="Frommer W.B."/>
            <person name="Fujita T."/>
            <person name="Gramzow L."/>
            <person name="Gutensohn M."/>
            <person name="Harholt J."/>
            <person name="Hattori M."/>
            <person name="Heyl A."/>
            <person name="Hirai T."/>
            <person name="Hiwatashi Y."/>
            <person name="Ishikawa M."/>
            <person name="Iwata M."/>
            <person name="Karol K.G."/>
            <person name="Koehler B."/>
            <person name="Kolukisaoglu U."/>
            <person name="Kubo M."/>
            <person name="Kurata T."/>
            <person name="Lalonde S."/>
            <person name="Li K."/>
            <person name="Li Y."/>
            <person name="Litt A."/>
            <person name="Lyons E."/>
            <person name="Manning G."/>
            <person name="Maruyama T."/>
            <person name="Michael T.P."/>
            <person name="Mikami K."/>
            <person name="Miyazaki S."/>
            <person name="Morinaga S."/>
            <person name="Murata T."/>
            <person name="Mueller-Roeber B."/>
            <person name="Nelson D.R."/>
            <person name="Obara M."/>
            <person name="Oguri Y."/>
            <person name="Olmstead R.G."/>
            <person name="Onodera N."/>
            <person name="Petersen B.L."/>
            <person name="Pils B."/>
            <person name="Prigge M."/>
            <person name="Rensing S.A."/>
            <person name="Riano-Pachon D.M."/>
            <person name="Roberts A.W."/>
            <person name="Sato Y."/>
            <person name="Scheller H.V."/>
            <person name="Schulz B."/>
            <person name="Schulz C."/>
            <person name="Shakirov E.V."/>
            <person name="Shibagaki N."/>
            <person name="Shinohara N."/>
            <person name="Shippen D.E."/>
            <person name="Soerensen I."/>
            <person name="Sotooka R."/>
            <person name="Sugimoto N."/>
            <person name="Sugita M."/>
            <person name="Sumikawa N."/>
            <person name="Tanurdzic M."/>
            <person name="Theissen G."/>
            <person name="Ulvskov P."/>
            <person name="Wakazuki S."/>
            <person name="Weng J.K."/>
            <person name="Willats W.W."/>
            <person name="Wipf D."/>
            <person name="Wolf P.G."/>
            <person name="Yang L."/>
            <person name="Zimmer A.D."/>
            <person name="Zhu Q."/>
            <person name="Mitros T."/>
            <person name="Hellsten U."/>
            <person name="Loque D."/>
            <person name="Otillar R."/>
            <person name="Salamov A."/>
            <person name="Schmutz J."/>
            <person name="Shapiro H."/>
            <person name="Lindquist E."/>
            <person name="Lucas S."/>
            <person name="Rokhsar D."/>
            <person name="Grigoriev I.V."/>
        </authorList>
    </citation>
    <scope>NUCLEOTIDE SEQUENCE [LARGE SCALE GENOMIC DNA]</scope>
</reference>
<feature type="domain" description="LysM" evidence="1">
    <location>
        <begin position="83"/>
        <end position="127"/>
    </location>
</feature>
<dbReference type="PANTHER" id="PTHR33734">
    <property type="entry name" value="LYSM DOMAIN-CONTAINING GPI-ANCHORED PROTEIN 2"/>
    <property type="match status" value="1"/>
</dbReference>
<dbReference type="EMBL" id="GL377649">
    <property type="protein sequence ID" value="EFJ11176.1"/>
    <property type="molecule type" value="Genomic_DNA"/>
</dbReference>
<gene>
    <name evidence="2" type="ORF">SELMODRAFT_426628</name>
</gene>
<dbReference type="KEGG" id="smo:SELMODRAFT_426628"/>
<keyword evidence="3" id="KW-1185">Reference proteome</keyword>
<evidence type="ECO:0000259" key="1">
    <source>
        <dbReference type="PROSITE" id="PS51782"/>
    </source>
</evidence>
<proteinExistence type="predicted"/>